<accession>A0A939GCL8</accession>
<dbReference type="InterPro" id="IPR022398">
    <property type="entry name" value="Peptidase_S8_His-AS"/>
</dbReference>
<dbReference type="PROSITE" id="PS00137">
    <property type="entry name" value="SUBTILASE_HIS"/>
    <property type="match status" value="1"/>
</dbReference>
<dbReference type="PROSITE" id="PS51892">
    <property type="entry name" value="SUBTILASE"/>
    <property type="match status" value="1"/>
</dbReference>
<proteinExistence type="inferred from homology"/>
<dbReference type="InterPro" id="IPR000209">
    <property type="entry name" value="Peptidase_S8/S53_dom"/>
</dbReference>
<evidence type="ECO:0000313" key="10">
    <source>
        <dbReference type="Proteomes" id="UP000664034"/>
    </source>
</evidence>
<dbReference type="Pfam" id="PF00082">
    <property type="entry name" value="Peptidase_S8"/>
    <property type="match status" value="2"/>
</dbReference>
<feature type="active site" description="Charge relay system" evidence="5 6">
    <location>
        <position position="561"/>
    </location>
</feature>
<dbReference type="Gene3D" id="2.60.120.1290">
    <property type="match status" value="1"/>
</dbReference>
<dbReference type="PANTHER" id="PTHR43806:SF11">
    <property type="entry name" value="CEREVISIN-RELATED"/>
    <property type="match status" value="1"/>
</dbReference>
<dbReference type="GO" id="GO:0004252">
    <property type="term" value="F:serine-type endopeptidase activity"/>
    <property type="evidence" value="ECO:0007669"/>
    <property type="project" value="UniProtKB-UniRule"/>
</dbReference>
<keyword evidence="3 6" id="KW-0378">Hydrolase</keyword>
<organism evidence="9 10">
    <name type="scientific">Fibrella rubiginis</name>
    <dbReference type="NCBI Taxonomy" id="2817060"/>
    <lineage>
        <taxon>Bacteria</taxon>
        <taxon>Pseudomonadati</taxon>
        <taxon>Bacteroidota</taxon>
        <taxon>Cytophagia</taxon>
        <taxon>Cytophagales</taxon>
        <taxon>Spirosomataceae</taxon>
        <taxon>Fibrella</taxon>
    </lineage>
</organism>
<dbReference type="InterPro" id="IPR050131">
    <property type="entry name" value="Peptidase_S8_subtilisin-like"/>
</dbReference>
<protein>
    <submittedName>
        <fullName evidence="9">S8 family peptidase</fullName>
    </submittedName>
</protein>
<gene>
    <name evidence="9" type="ORF">J2I47_02055</name>
</gene>
<dbReference type="PROSITE" id="PS00138">
    <property type="entry name" value="SUBTILASE_SER"/>
    <property type="match status" value="1"/>
</dbReference>
<dbReference type="GO" id="GO:0006508">
    <property type="term" value="P:proteolysis"/>
    <property type="evidence" value="ECO:0007669"/>
    <property type="project" value="UniProtKB-KW"/>
</dbReference>
<dbReference type="InterPro" id="IPR023828">
    <property type="entry name" value="Peptidase_S8_Ser-AS"/>
</dbReference>
<comment type="similarity">
    <text evidence="1 6 7">Belongs to the peptidase S8 family.</text>
</comment>
<evidence type="ECO:0000256" key="5">
    <source>
        <dbReference type="PIRSR" id="PIRSR615500-1"/>
    </source>
</evidence>
<dbReference type="InterPro" id="IPR023827">
    <property type="entry name" value="Peptidase_S8_Asp-AS"/>
</dbReference>
<dbReference type="PRINTS" id="PR00723">
    <property type="entry name" value="SUBTILISIN"/>
</dbReference>
<dbReference type="SUPFAM" id="SSF52743">
    <property type="entry name" value="Subtilisin-like"/>
    <property type="match status" value="1"/>
</dbReference>
<evidence type="ECO:0000256" key="4">
    <source>
        <dbReference type="ARBA" id="ARBA00022825"/>
    </source>
</evidence>
<dbReference type="Proteomes" id="UP000664034">
    <property type="component" value="Unassembled WGS sequence"/>
</dbReference>
<feature type="active site" description="Charge relay system" evidence="5 6">
    <location>
        <position position="126"/>
    </location>
</feature>
<evidence type="ECO:0000256" key="3">
    <source>
        <dbReference type="ARBA" id="ARBA00022801"/>
    </source>
</evidence>
<evidence type="ECO:0000259" key="8">
    <source>
        <dbReference type="Pfam" id="PF00082"/>
    </source>
</evidence>
<evidence type="ECO:0000256" key="1">
    <source>
        <dbReference type="ARBA" id="ARBA00011073"/>
    </source>
</evidence>
<dbReference type="CDD" id="cd07478">
    <property type="entry name" value="Peptidases_S8_CspA-like"/>
    <property type="match status" value="1"/>
</dbReference>
<dbReference type="RefSeq" id="WP_207362881.1">
    <property type="nucleotide sequence ID" value="NZ_JAFMYV010000001.1"/>
</dbReference>
<comment type="caution">
    <text evidence="9">The sequence shown here is derived from an EMBL/GenBank/DDBJ whole genome shotgun (WGS) entry which is preliminary data.</text>
</comment>
<evidence type="ECO:0000256" key="2">
    <source>
        <dbReference type="ARBA" id="ARBA00022670"/>
    </source>
</evidence>
<dbReference type="InterPro" id="IPR036852">
    <property type="entry name" value="Peptidase_S8/S53_dom_sf"/>
</dbReference>
<evidence type="ECO:0000313" key="9">
    <source>
        <dbReference type="EMBL" id="MBO0935323.1"/>
    </source>
</evidence>
<dbReference type="PROSITE" id="PS00136">
    <property type="entry name" value="SUBTILASE_ASP"/>
    <property type="match status" value="1"/>
</dbReference>
<evidence type="ECO:0000256" key="6">
    <source>
        <dbReference type="PROSITE-ProRule" id="PRU01240"/>
    </source>
</evidence>
<keyword evidence="10" id="KW-1185">Reference proteome</keyword>
<keyword evidence="4 6" id="KW-0720">Serine protease</keyword>
<dbReference type="InterPro" id="IPR015500">
    <property type="entry name" value="Peptidase_S8_subtilisin-rel"/>
</dbReference>
<sequence length="777" mass="82744">MARLDPELRYLLDQFSAAPTAVAAPNATTPIRVMLTYANDLQPLIDLGFTVDSYHEERVAGYITLPGLAALANHPNTIQLAKSGTYYPTLNDSIPNIRANEVWQVNAGNGTFTGNTGRGVIVGIVDTGIDYRHKAFRNGTDSRILRIWDQSVPFATETSSGKQAPTVPTTITSPKGVEYVQEKITDAIAAANPLSIVGQMDIDGHGTHVAGTAAGNGSQSGGCHGGFHYVGVAPQADLIVVKLDHFGRQPDGKSLGAGDADILNGVRYVIFHAILLGKRAVINLSLGGQVGSHDGMGTLEQDLNILQRVNTDVACIVISAGNEGNDNFHAQTDVPANGAVELTMTVQTFVEEPHDETIEIWYDPALSLTCAVQPDGGAFTAAVNKTSAQTFVGINNGGDVRIDGDAGFGNSLDESFAIRLIPPANGKSKAGTWRIRLTNPGAAPVPIHAWLTSFGKTGSSLTNFVNNRCTLSEPGSAEEVITVGSHRLGTFLGINDGNISDFSSRGPTRTGLFNKPDLTAPGENITAPGITKDRTEVTDYLCFKCCCDCCADFYVDMQGTSMAAPHVTGAVALMLKKDRTLNHRAVKALLIANVLIDAQTGSIIPNPDWGFGKINVAKAVDAVTETPSAAPATPAPIPAPTPMTALPHRQLIDLQERFLRTTRGAEWRGLIRTYAQEINQLINSNKRVATVWHRSGGPAWVRVAFQMAATPTMPLPDVANGYNLQAGIDRMLTILKRYGSAPLVQLLGQYESDLALVQPGRSLLQLLDSLDEPVHAV</sequence>
<dbReference type="Gene3D" id="3.40.50.200">
    <property type="entry name" value="Peptidase S8/S53 domain"/>
    <property type="match status" value="1"/>
</dbReference>
<evidence type="ECO:0000256" key="7">
    <source>
        <dbReference type="RuleBase" id="RU003355"/>
    </source>
</evidence>
<dbReference type="EMBL" id="JAFMYV010000001">
    <property type="protein sequence ID" value="MBO0935323.1"/>
    <property type="molecule type" value="Genomic_DNA"/>
</dbReference>
<reference evidence="9" key="1">
    <citation type="submission" date="2021-03" db="EMBL/GenBank/DDBJ databases">
        <title>Fibrella sp. HMF5335 genome sequencing and assembly.</title>
        <authorList>
            <person name="Kang H."/>
            <person name="Kim H."/>
            <person name="Bae S."/>
            <person name="Joh K."/>
        </authorList>
    </citation>
    <scope>NUCLEOTIDE SEQUENCE</scope>
    <source>
        <strain evidence="9">HMF5335</strain>
    </source>
</reference>
<keyword evidence="2 6" id="KW-0645">Protease</keyword>
<name>A0A939GCL8_9BACT</name>
<dbReference type="InterPro" id="IPR034045">
    <property type="entry name" value="Pep_S8_CspA-like"/>
</dbReference>
<feature type="active site" description="Charge relay system" evidence="5 6">
    <location>
        <position position="205"/>
    </location>
</feature>
<feature type="domain" description="Peptidase S8/S53" evidence="8">
    <location>
        <begin position="117"/>
        <end position="348"/>
    </location>
</feature>
<feature type="domain" description="Peptidase S8/S53" evidence="8">
    <location>
        <begin position="462"/>
        <end position="594"/>
    </location>
</feature>
<dbReference type="PANTHER" id="PTHR43806">
    <property type="entry name" value="PEPTIDASE S8"/>
    <property type="match status" value="1"/>
</dbReference>
<dbReference type="AlphaFoldDB" id="A0A939GCL8"/>